<evidence type="ECO:0000313" key="1">
    <source>
        <dbReference type="EMBL" id="MBO2460986.1"/>
    </source>
</evidence>
<keyword evidence="2" id="KW-1185">Reference proteome</keyword>
<protein>
    <submittedName>
        <fullName evidence="1">Uncharacterized protein</fullName>
    </submittedName>
</protein>
<evidence type="ECO:0000313" key="2">
    <source>
        <dbReference type="Proteomes" id="UP000680206"/>
    </source>
</evidence>
<organism evidence="1 2">
    <name type="scientific">Actinomadura violacea</name>
    <dbReference type="NCBI Taxonomy" id="2819934"/>
    <lineage>
        <taxon>Bacteria</taxon>
        <taxon>Bacillati</taxon>
        <taxon>Actinomycetota</taxon>
        <taxon>Actinomycetes</taxon>
        <taxon>Streptosporangiales</taxon>
        <taxon>Thermomonosporaceae</taxon>
        <taxon>Actinomadura</taxon>
    </lineage>
</organism>
<comment type="caution">
    <text evidence="1">The sequence shown here is derived from an EMBL/GenBank/DDBJ whole genome shotgun (WGS) entry which is preliminary data.</text>
</comment>
<name>A0ABS3RWH5_9ACTN</name>
<dbReference type="Proteomes" id="UP000680206">
    <property type="component" value="Unassembled WGS sequence"/>
</dbReference>
<accession>A0ABS3RWH5</accession>
<proteinExistence type="predicted"/>
<dbReference type="EMBL" id="JAGEPF010000016">
    <property type="protein sequence ID" value="MBO2460986.1"/>
    <property type="molecule type" value="Genomic_DNA"/>
</dbReference>
<sequence>MDTPIAKAQGRLGALKIRLETYNGLDVQLLTHGVRVTNPFRDGCCDDAPEPSDLVTCKARSEDGGRLWFFHSWGEPIAEADKVVDASVAIASRLGAK</sequence>
<gene>
    <name evidence="1" type="ORF">J4709_25710</name>
</gene>
<reference evidence="1 2" key="1">
    <citation type="submission" date="2021-03" db="EMBL/GenBank/DDBJ databases">
        <title>Actinomadura violae sp. nov., isolated from lichen in Thailand.</title>
        <authorList>
            <person name="Kanchanasin P."/>
            <person name="Saeng-In P."/>
            <person name="Phongsopitanun W."/>
            <person name="Yuki M."/>
            <person name="Kudo T."/>
            <person name="Ohkuma M."/>
            <person name="Tanasupawat S."/>
        </authorList>
    </citation>
    <scope>NUCLEOTIDE SEQUENCE [LARGE SCALE GENOMIC DNA]</scope>
    <source>
        <strain evidence="1 2">LCR2-06</strain>
    </source>
</reference>
<dbReference type="RefSeq" id="WP_208244371.1">
    <property type="nucleotide sequence ID" value="NZ_JAGEPF010000016.1"/>
</dbReference>